<dbReference type="EMBL" id="CP097505">
    <property type="protein sequence ID" value="URD91565.1"/>
    <property type="molecule type" value="Genomic_DNA"/>
</dbReference>
<dbReference type="PROSITE" id="PS50055">
    <property type="entry name" value="TYR_PHOSPHATASE_PTP"/>
    <property type="match status" value="1"/>
</dbReference>
<dbReference type="EC" id="3.1.3.48" evidence="2"/>
<evidence type="ECO:0000256" key="7">
    <source>
        <dbReference type="SAM" id="MobiDB-lite"/>
    </source>
</evidence>
<dbReference type="SUPFAM" id="SSF52799">
    <property type="entry name" value="(Phosphotyrosine protein) phosphatases II"/>
    <property type="match status" value="1"/>
</dbReference>
<dbReference type="GO" id="GO:0004725">
    <property type="term" value="F:protein tyrosine phosphatase activity"/>
    <property type="evidence" value="ECO:0007669"/>
    <property type="project" value="UniProtKB-EC"/>
</dbReference>
<keyword evidence="6" id="KW-0904">Protein phosphatase</keyword>
<dbReference type="Proteomes" id="UP001055439">
    <property type="component" value="Chromosome 3"/>
</dbReference>
<dbReference type="Gene3D" id="3.90.190.10">
    <property type="entry name" value="Protein tyrosine phosphatase superfamily"/>
    <property type="match status" value="1"/>
</dbReference>
<evidence type="ECO:0000256" key="1">
    <source>
        <dbReference type="ARBA" id="ARBA00004496"/>
    </source>
</evidence>
<dbReference type="FunFam" id="3.90.190.10:FF:000045">
    <property type="entry name" value="Tyrosine-protein phosphatase non-receptor type 12"/>
    <property type="match status" value="1"/>
</dbReference>
<feature type="domain" description="Tyrosine-protein phosphatase" evidence="8">
    <location>
        <begin position="55"/>
        <end position="311"/>
    </location>
</feature>
<dbReference type="SMART" id="SM00404">
    <property type="entry name" value="PTPc_motif"/>
    <property type="match status" value="1"/>
</dbReference>
<dbReference type="Pfam" id="PF00102">
    <property type="entry name" value="Y_phosphatase"/>
    <property type="match status" value="1"/>
</dbReference>
<dbReference type="GO" id="GO:0005737">
    <property type="term" value="C:cytoplasm"/>
    <property type="evidence" value="ECO:0007669"/>
    <property type="project" value="UniProtKB-SubCell"/>
</dbReference>
<dbReference type="AlphaFoldDB" id="A0A9E7FA82"/>
<sequence>MATAASSSSSSSANFNPGDLCSDPPPPLRLSHEQHEFCSEALAFFKRRLRTPAKIAQAFDRLQEMRLRKDEMMRKCSVALRDANLGKNRYMDVLPFDNNGIILDSTKGNTSSANGYINASFIGIGTSEKVSRFIATQGPLPETSGDFWEMVFQYRCPVIVMLTLVDDPKMMRKCADYFQAEDGLRGFGKISVETKYTRICASSLVLRCLEVKHKELVKPTLPVLHIQYPEWPDHGVPADTASVREILKRIYHVPPSIGPIVVHCSAGIGRTGAYCTIHNTIQRVLVGDMSSLDLVRTVAEFRSQRIGMVQTMKLAGMVSPRDLMGSVTLELPDPVISRMLKSVIADRRTNGGSKTHGDGGVDLAEVPSLGLTTTSQHQVLPNKYLMHFAWGLSAHPKEGQLNCSSHCIANLQTRIGSSSSLFRHPISRPSAPPCPPERSHLELSIAPSAALTLFRLHRSTLGGCLYGLGLTSELALLGSSS</sequence>
<dbReference type="InterPro" id="IPR000387">
    <property type="entry name" value="Tyr_Pase_dom"/>
</dbReference>
<organism evidence="10 11">
    <name type="scientific">Musa troglodytarum</name>
    <name type="common">fe'i banana</name>
    <dbReference type="NCBI Taxonomy" id="320322"/>
    <lineage>
        <taxon>Eukaryota</taxon>
        <taxon>Viridiplantae</taxon>
        <taxon>Streptophyta</taxon>
        <taxon>Embryophyta</taxon>
        <taxon>Tracheophyta</taxon>
        <taxon>Spermatophyta</taxon>
        <taxon>Magnoliopsida</taxon>
        <taxon>Liliopsida</taxon>
        <taxon>Zingiberales</taxon>
        <taxon>Musaceae</taxon>
        <taxon>Musa</taxon>
    </lineage>
</organism>
<gene>
    <name evidence="10" type="ORF">MUK42_00611</name>
</gene>
<evidence type="ECO:0000256" key="6">
    <source>
        <dbReference type="ARBA" id="ARBA00022912"/>
    </source>
</evidence>
<dbReference type="InterPro" id="IPR029021">
    <property type="entry name" value="Prot-tyrosine_phosphatase-like"/>
</dbReference>
<dbReference type="PANTHER" id="PTHR19134">
    <property type="entry name" value="RECEPTOR-TYPE TYROSINE-PROTEIN PHOSPHATASE"/>
    <property type="match status" value="1"/>
</dbReference>
<proteinExistence type="predicted"/>
<evidence type="ECO:0000256" key="3">
    <source>
        <dbReference type="ARBA" id="ARBA00022490"/>
    </source>
</evidence>
<feature type="domain" description="Tyrosine specific protein phosphatases" evidence="9">
    <location>
        <begin position="244"/>
        <end position="311"/>
    </location>
</feature>
<dbReference type="InterPro" id="IPR003595">
    <property type="entry name" value="Tyr_Pase_cat"/>
</dbReference>
<dbReference type="PANTHER" id="PTHR19134:SF449">
    <property type="entry name" value="TYROSINE-PROTEIN PHOSPHATASE 1"/>
    <property type="match status" value="1"/>
</dbReference>
<dbReference type="InterPro" id="IPR050348">
    <property type="entry name" value="Protein-Tyr_Phosphatase"/>
</dbReference>
<evidence type="ECO:0000256" key="2">
    <source>
        <dbReference type="ARBA" id="ARBA00013064"/>
    </source>
</evidence>
<keyword evidence="5" id="KW-0378">Hydrolase</keyword>
<evidence type="ECO:0000259" key="8">
    <source>
        <dbReference type="PROSITE" id="PS50055"/>
    </source>
</evidence>
<name>A0A9E7FA82_9LILI</name>
<comment type="subcellular location">
    <subcellularLocation>
        <location evidence="1">Cytoplasm</location>
    </subcellularLocation>
</comment>
<evidence type="ECO:0000313" key="10">
    <source>
        <dbReference type="EMBL" id="URD91565.1"/>
    </source>
</evidence>
<accession>A0A9E7FA82</accession>
<dbReference type="OrthoDB" id="10253954at2759"/>
<evidence type="ECO:0000259" key="9">
    <source>
        <dbReference type="PROSITE" id="PS50056"/>
    </source>
</evidence>
<dbReference type="PRINTS" id="PR00700">
    <property type="entry name" value="PRTYPHPHTASE"/>
</dbReference>
<dbReference type="InterPro" id="IPR000242">
    <property type="entry name" value="PTP_cat"/>
</dbReference>
<dbReference type="InterPro" id="IPR016130">
    <property type="entry name" value="Tyr_Pase_AS"/>
</dbReference>
<keyword evidence="3" id="KW-0963">Cytoplasm</keyword>
<dbReference type="PROSITE" id="PS50056">
    <property type="entry name" value="TYR_PHOSPHATASE_2"/>
    <property type="match status" value="1"/>
</dbReference>
<reference evidence="10" key="1">
    <citation type="submission" date="2022-05" db="EMBL/GenBank/DDBJ databases">
        <title>The Musa troglodytarum L. genome provides insights into the mechanism of non-climacteric behaviour and enrichment of carotenoids.</title>
        <authorList>
            <person name="Wang J."/>
        </authorList>
    </citation>
    <scope>NUCLEOTIDE SEQUENCE</scope>
    <source>
        <tissue evidence="10">Leaf</tissue>
    </source>
</reference>
<keyword evidence="4" id="KW-0597">Phosphoprotein</keyword>
<evidence type="ECO:0000256" key="5">
    <source>
        <dbReference type="ARBA" id="ARBA00022801"/>
    </source>
</evidence>
<evidence type="ECO:0000313" key="11">
    <source>
        <dbReference type="Proteomes" id="UP001055439"/>
    </source>
</evidence>
<keyword evidence="11" id="KW-1185">Reference proteome</keyword>
<evidence type="ECO:0000256" key="4">
    <source>
        <dbReference type="ARBA" id="ARBA00022553"/>
    </source>
</evidence>
<feature type="region of interest" description="Disordered" evidence="7">
    <location>
        <begin position="1"/>
        <end position="27"/>
    </location>
</feature>
<dbReference type="SMART" id="SM00194">
    <property type="entry name" value="PTPc"/>
    <property type="match status" value="1"/>
</dbReference>
<dbReference type="PROSITE" id="PS00383">
    <property type="entry name" value="TYR_PHOSPHATASE_1"/>
    <property type="match status" value="1"/>
</dbReference>
<protein>
    <recommendedName>
        <fullName evidence="2">protein-tyrosine-phosphatase</fullName>
        <ecNumber evidence="2">3.1.3.48</ecNumber>
    </recommendedName>
</protein>
<feature type="compositionally biased region" description="Low complexity" evidence="7">
    <location>
        <begin position="1"/>
        <end position="13"/>
    </location>
</feature>